<keyword evidence="3" id="KW-1185">Reference proteome</keyword>
<evidence type="ECO:0000256" key="1">
    <source>
        <dbReference type="SAM" id="MobiDB-lite"/>
    </source>
</evidence>
<sequence length="158" mass="17143">MARKRGRPPKTPSTSSSKKPPSAEKRSEEGPESNVTQKWVEKKKPSREDIEKIDDCMRSNDEQAVETAINQANGENTQQSSSFVEESINPGSSAVPKGGSSAKVQDKGKGILVESEHVDSDSENAEPWVPVVTRSKIQQRKGENKGIVIKDLASKANG</sequence>
<reference evidence="2 3" key="1">
    <citation type="submission" date="2024-01" db="EMBL/GenBank/DDBJ databases">
        <title>The genomes of 5 underutilized Papilionoideae crops provide insights into root nodulation and disease resistanc.</title>
        <authorList>
            <person name="Yuan L."/>
        </authorList>
    </citation>
    <scope>NUCLEOTIDE SEQUENCE [LARGE SCALE GENOMIC DNA]</scope>
    <source>
        <strain evidence="2">ZHUSHIDOU_FW_LH</strain>
        <tissue evidence="2">Leaf</tissue>
    </source>
</reference>
<gene>
    <name evidence="2" type="ORF">RIF29_15862</name>
</gene>
<dbReference type="EMBL" id="JAYWIO010000003">
    <property type="protein sequence ID" value="KAK7274764.1"/>
    <property type="molecule type" value="Genomic_DNA"/>
</dbReference>
<organism evidence="2 3">
    <name type="scientific">Crotalaria pallida</name>
    <name type="common">Smooth rattlebox</name>
    <name type="synonym">Crotalaria striata</name>
    <dbReference type="NCBI Taxonomy" id="3830"/>
    <lineage>
        <taxon>Eukaryota</taxon>
        <taxon>Viridiplantae</taxon>
        <taxon>Streptophyta</taxon>
        <taxon>Embryophyta</taxon>
        <taxon>Tracheophyta</taxon>
        <taxon>Spermatophyta</taxon>
        <taxon>Magnoliopsida</taxon>
        <taxon>eudicotyledons</taxon>
        <taxon>Gunneridae</taxon>
        <taxon>Pentapetalae</taxon>
        <taxon>rosids</taxon>
        <taxon>fabids</taxon>
        <taxon>Fabales</taxon>
        <taxon>Fabaceae</taxon>
        <taxon>Papilionoideae</taxon>
        <taxon>50 kb inversion clade</taxon>
        <taxon>genistoids sensu lato</taxon>
        <taxon>core genistoids</taxon>
        <taxon>Crotalarieae</taxon>
        <taxon>Crotalaria</taxon>
    </lineage>
</organism>
<dbReference type="Proteomes" id="UP001372338">
    <property type="component" value="Unassembled WGS sequence"/>
</dbReference>
<feature type="compositionally biased region" description="Basic and acidic residues" evidence="1">
    <location>
        <begin position="104"/>
        <end position="120"/>
    </location>
</feature>
<proteinExistence type="predicted"/>
<protein>
    <submittedName>
        <fullName evidence="2">Uncharacterized protein</fullName>
    </submittedName>
</protein>
<feature type="compositionally biased region" description="Polar residues" evidence="1">
    <location>
        <begin position="68"/>
        <end position="92"/>
    </location>
</feature>
<comment type="caution">
    <text evidence="2">The sequence shown here is derived from an EMBL/GenBank/DDBJ whole genome shotgun (WGS) entry which is preliminary data.</text>
</comment>
<evidence type="ECO:0000313" key="2">
    <source>
        <dbReference type="EMBL" id="KAK7274764.1"/>
    </source>
</evidence>
<feature type="compositionally biased region" description="Basic and acidic residues" evidence="1">
    <location>
        <begin position="39"/>
        <end position="61"/>
    </location>
</feature>
<accession>A0AAN9IDY3</accession>
<dbReference type="AlphaFoldDB" id="A0AAN9IDY3"/>
<evidence type="ECO:0000313" key="3">
    <source>
        <dbReference type="Proteomes" id="UP001372338"/>
    </source>
</evidence>
<feature type="region of interest" description="Disordered" evidence="1">
    <location>
        <begin position="1"/>
        <end position="127"/>
    </location>
</feature>
<name>A0AAN9IDY3_CROPI</name>